<evidence type="ECO:0000313" key="1">
    <source>
        <dbReference type="EMBL" id="RDU36416.1"/>
    </source>
</evidence>
<dbReference type="OrthoDB" id="2891155at2"/>
<organism evidence="1 2">
    <name type="scientific">Neobacillus piezotolerans</name>
    <dbReference type="NCBI Taxonomy" id="2259171"/>
    <lineage>
        <taxon>Bacteria</taxon>
        <taxon>Bacillati</taxon>
        <taxon>Bacillota</taxon>
        <taxon>Bacilli</taxon>
        <taxon>Bacillales</taxon>
        <taxon>Bacillaceae</taxon>
        <taxon>Neobacillus</taxon>
    </lineage>
</organism>
<dbReference type="Proteomes" id="UP000257144">
    <property type="component" value="Unassembled WGS sequence"/>
</dbReference>
<reference evidence="1 2" key="1">
    <citation type="submission" date="2018-07" db="EMBL/GenBank/DDBJ databases">
        <title>Bacillus sp. YLB-04 draft genome sequence.</title>
        <authorList>
            <person name="Yu L."/>
            <person name="Tang X."/>
        </authorList>
    </citation>
    <scope>NUCLEOTIDE SEQUENCE [LARGE SCALE GENOMIC DNA]</scope>
    <source>
        <strain evidence="1 2">YLB-04</strain>
    </source>
</reference>
<proteinExistence type="predicted"/>
<sequence length="85" mass="9857">MYRLEKGKREIMLRFSRESACGAADREEICRMLLRREVDIEKIADSGSGILFHNRLGAVVLEAEQFPSFLFTVRSVVPKSAWFYE</sequence>
<evidence type="ECO:0000313" key="2">
    <source>
        <dbReference type="Proteomes" id="UP000257144"/>
    </source>
</evidence>
<name>A0A3D8GQU5_9BACI</name>
<protein>
    <submittedName>
        <fullName evidence="1">Uncharacterized protein</fullName>
    </submittedName>
</protein>
<dbReference type="EMBL" id="QNQT01000005">
    <property type="protein sequence ID" value="RDU36416.1"/>
    <property type="molecule type" value="Genomic_DNA"/>
</dbReference>
<accession>A0A3D8GQU5</accession>
<keyword evidence="2" id="KW-1185">Reference proteome</keyword>
<dbReference type="AlphaFoldDB" id="A0A3D8GQU5"/>
<gene>
    <name evidence="1" type="ORF">DRW41_12840</name>
</gene>
<dbReference type="RefSeq" id="WP_115452410.1">
    <property type="nucleotide sequence ID" value="NZ_QNQT01000005.1"/>
</dbReference>
<comment type="caution">
    <text evidence="1">The sequence shown here is derived from an EMBL/GenBank/DDBJ whole genome shotgun (WGS) entry which is preliminary data.</text>
</comment>